<sequence length="285" mass="32004">MIIEIDPNSGFCFGVVNAIEKAEETLAKNETLFCIGDIVHNNIEVDRLKDQGLKTINHDDFEKLSNAKVLFRAHGEPPASYQKAKENNIEVIDASCPVVLNLQKRIKKTYLETKKNGGQILIYGKKGHAEVNGLVGQTHGSAMVIERIEDLNEVNWDKPVILFSQTTKTISGFNEISEILKVKCQNELKINDTICRKVSNRMPNLREFAKKHDVIIFVSGKKSSNGKLLFDVCQQENSQSYFVSHPDEVEMTWLTKAKSIGISGATSTPSWLMEQIAQNIKLEIK</sequence>
<comment type="pathway">
    <text evidence="5">Isoprenoid biosynthesis; isopentenyl diphosphate biosynthesis via DXP pathway; isopentenyl diphosphate from 1-deoxy-D-xylulose 5-phosphate: step 6/6.</text>
</comment>
<comment type="pathway">
    <text evidence="5">Isoprenoid biosynthesis; dimethylallyl diphosphate biosynthesis; dimethylallyl diphosphate from (2E)-4-hydroxy-3-methylbutenyl diphosphate: step 1/1.</text>
</comment>
<keyword evidence="2 5" id="KW-0479">Metal-binding</keyword>
<evidence type="ECO:0000256" key="4">
    <source>
        <dbReference type="ARBA" id="ARBA00023014"/>
    </source>
</evidence>
<evidence type="ECO:0000313" key="6">
    <source>
        <dbReference type="EMBL" id="RXQ96566.1"/>
    </source>
</evidence>
<feature type="binding site" evidence="5">
    <location>
        <position position="166"/>
    </location>
    <ligand>
        <name>(2E)-4-hydroxy-3-methylbut-2-enyl diphosphate</name>
        <dbReference type="ChEBI" id="CHEBI:128753"/>
    </ligand>
</feature>
<feature type="binding site" evidence="5">
    <location>
        <position position="267"/>
    </location>
    <ligand>
        <name>(2E)-4-hydroxy-3-methylbut-2-enyl diphosphate</name>
        <dbReference type="ChEBI" id="CHEBI:128753"/>
    </ligand>
</feature>
<dbReference type="PANTHER" id="PTHR30426">
    <property type="entry name" value="4-HYDROXY-3-METHYLBUT-2-ENYL DIPHOSPHATE REDUCTASE"/>
    <property type="match status" value="1"/>
</dbReference>
<evidence type="ECO:0000313" key="7">
    <source>
        <dbReference type="Proteomes" id="UP000289703"/>
    </source>
</evidence>
<dbReference type="InterPro" id="IPR003451">
    <property type="entry name" value="LytB/IspH"/>
</dbReference>
<feature type="binding site" evidence="5">
    <location>
        <position position="128"/>
    </location>
    <ligand>
        <name>dimethylallyl diphosphate</name>
        <dbReference type="ChEBI" id="CHEBI:57623"/>
    </ligand>
</feature>
<dbReference type="GO" id="GO:0051745">
    <property type="term" value="F:4-hydroxy-3-methylbut-2-enyl diphosphate reductase activity"/>
    <property type="evidence" value="ECO:0007669"/>
    <property type="project" value="UniProtKB-UniRule"/>
</dbReference>
<dbReference type="HAMAP" id="MF_00191">
    <property type="entry name" value="IspH"/>
    <property type="match status" value="1"/>
</dbReference>
<gene>
    <name evidence="5" type="primary">ispH</name>
    <name evidence="6" type="ORF">EO244_02745</name>
</gene>
<comment type="catalytic activity">
    <reaction evidence="5">
        <text>isopentenyl diphosphate + 2 oxidized [2Fe-2S]-[ferredoxin] + H2O = (2E)-4-hydroxy-3-methylbut-2-enyl diphosphate + 2 reduced [2Fe-2S]-[ferredoxin] + 2 H(+)</text>
        <dbReference type="Rhea" id="RHEA:24488"/>
        <dbReference type="Rhea" id="RHEA-COMP:10000"/>
        <dbReference type="Rhea" id="RHEA-COMP:10001"/>
        <dbReference type="ChEBI" id="CHEBI:15377"/>
        <dbReference type="ChEBI" id="CHEBI:15378"/>
        <dbReference type="ChEBI" id="CHEBI:33737"/>
        <dbReference type="ChEBI" id="CHEBI:33738"/>
        <dbReference type="ChEBI" id="CHEBI:128753"/>
        <dbReference type="ChEBI" id="CHEBI:128769"/>
        <dbReference type="EC" id="1.17.7.4"/>
    </reaction>
</comment>
<feature type="binding site" evidence="5">
    <location>
        <position position="224"/>
    </location>
    <ligand>
        <name>isopentenyl diphosphate</name>
        <dbReference type="ChEBI" id="CHEBI:128769"/>
    </ligand>
</feature>
<dbReference type="UniPathway" id="UPA00056">
    <property type="reaction ID" value="UER00097"/>
</dbReference>
<feature type="active site" description="Proton donor" evidence="5">
    <location>
        <position position="130"/>
    </location>
</feature>
<dbReference type="OrthoDB" id="9777362at2"/>
<reference evidence="6 7" key="1">
    <citation type="submission" date="2019-01" db="EMBL/GenBank/DDBJ databases">
        <title>Ancylomarina salipaludis sp. nov., isolated from a salt marsh.</title>
        <authorList>
            <person name="Yoon J.-H."/>
        </authorList>
    </citation>
    <scope>NUCLEOTIDE SEQUENCE [LARGE SCALE GENOMIC DNA]</scope>
    <source>
        <strain evidence="6 7">SHSM-M15</strain>
    </source>
</reference>
<feature type="binding site" evidence="5">
    <location>
        <position position="223"/>
    </location>
    <ligand>
        <name>dimethylallyl diphosphate</name>
        <dbReference type="ChEBI" id="CHEBI:57623"/>
    </ligand>
</feature>
<dbReference type="GO" id="GO:0016114">
    <property type="term" value="P:terpenoid biosynthetic process"/>
    <property type="evidence" value="ECO:0007669"/>
    <property type="project" value="UniProtKB-UniRule"/>
</dbReference>
<dbReference type="Gene3D" id="3.40.50.11270">
    <property type="match status" value="1"/>
</dbReference>
<dbReference type="Gene3D" id="3.40.1010.20">
    <property type="entry name" value="4-hydroxy-3-methylbut-2-enyl diphosphate reductase, catalytic domain"/>
    <property type="match status" value="2"/>
</dbReference>
<feature type="binding site" evidence="5">
    <location>
        <position position="223"/>
    </location>
    <ligand>
        <name>isopentenyl diphosphate</name>
        <dbReference type="ChEBI" id="CHEBI:128769"/>
    </ligand>
</feature>
<comment type="caution">
    <text evidence="6">The sequence shown here is derived from an EMBL/GenBank/DDBJ whole genome shotgun (WGS) entry which is preliminary data.</text>
</comment>
<dbReference type="AlphaFoldDB" id="A0A4Q1JQ24"/>
<dbReference type="RefSeq" id="WP_129252712.1">
    <property type="nucleotide sequence ID" value="NZ_SAXA01000002.1"/>
</dbReference>
<accession>A0A4Q1JQ24</accession>
<dbReference type="EC" id="1.17.7.4" evidence="5"/>
<dbReference type="PANTHER" id="PTHR30426:SF0">
    <property type="entry name" value="4-HYDROXY-3-METHYLBUT-2-ENYL DIPHOSPHATE REDUCTASE"/>
    <property type="match status" value="1"/>
</dbReference>
<feature type="binding site" evidence="5">
    <location>
        <position position="40"/>
    </location>
    <ligand>
        <name>(2E)-4-hydroxy-3-methylbut-2-enyl diphosphate</name>
        <dbReference type="ChEBI" id="CHEBI:128753"/>
    </ligand>
</feature>
<feature type="binding site" evidence="5">
    <location>
        <position position="96"/>
    </location>
    <ligand>
        <name>[4Fe-4S] cluster</name>
        <dbReference type="ChEBI" id="CHEBI:49883"/>
    </ligand>
</feature>
<feature type="binding site" evidence="5">
    <location>
        <position position="223"/>
    </location>
    <ligand>
        <name>(2E)-4-hydroxy-3-methylbut-2-enyl diphosphate</name>
        <dbReference type="ChEBI" id="CHEBI:128753"/>
    </ligand>
</feature>
<feature type="binding site" evidence="5">
    <location>
        <position position="40"/>
    </location>
    <ligand>
        <name>isopentenyl diphosphate</name>
        <dbReference type="ChEBI" id="CHEBI:128769"/>
    </ligand>
</feature>
<feature type="binding site" evidence="5">
    <location>
        <position position="128"/>
    </location>
    <ligand>
        <name>(2E)-4-hydroxy-3-methylbut-2-enyl diphosphate</name>
        <dbReference type="ChEBI" id="CHEBI:128753"/>
    </ligand>
</feature>
<keyword evidence="7" id="KW-1185">Reference proteome</keyword>
<dbReference type="GO" id="GO:0019288">
    <property type="term" value="P:isopentenyl diphosphate biosynthetic process, methylerythritol 4-phosphate pathway"/>
    <property type="evidence" value="ECO:0007669"/>
    <property type="project" value="UniProtKB-UniRule"/>
</dbReference>
<feature type="binding site" evidence="5">
    <location>
        <position position="74"/>
    </location>
    <ligand>
        <name>isopentenyl diphosphate</name>
        <dbReference type="ChEBI" id="CHEBI:128769"/>
    </ligand>
</feature>
<dbReference type="NCBIfam" id="TIGR00216">
    <property type="entry name" value="ispH_lytB"/>
    <property type="match status" value="1"/>
</dbReference>
<comment type="function">
    <text evidence="5">Catalyzes the conversion of 1-hydroxy-2-methyl-2-(E)-butenyl 4-diphosphate (HMBPP) into a mixture of isopentenyl diphosphate (IPP) and dimethylallyl diphosphate (DMAPP). Acts in the terminal step of the DOXP/MEP pathway for isoprenoid precursor biosynthesis.</text>
</comment>
<evidence type="ECO:0000256" key="5">
    <source>
        <dbReference type="HAMAP-Rule" id="MF_00191"/>
    </source>
</evidence>
<dbReference type="GO" id="GO:0051539">
    <property type="term" value="F:4 iron, 4 sulfur cluster binding"/>
    <property type="evidence" value="ECO:0007669"/>
    <property type="project" value="UniProtKB-UniRule"/>
</dbReference>
<feature type="binding site" evidence="5">
    <location>
        <position position="224"/>
    </location>
    <ligand>
        <name>dimethylallyl diphosphate</name>
        <dbReference type="ChEBI" id="CHEBI:57623"/>
    </ligand>
</feature>
<feature type="binding site" evidence="5">
    <location>
        <position position="128"/>
    </location>
    <ligand>
        <name>isopentenyl diphosphate</name>
        <dbReference type="ChEBI" id="CHEBI:128769"/>
    </ligand>
</feature>
<dbReference type="Proteomes" id="UP000289703">
    <property type="component" value="Unassembled WGS sequence"/>
</dbReference>
<feature type="binding site" evidence="5">
    <location>
        <position position="225"/>
    </location>
    <ligand>
        <name>dimethylallyl diphosphate</name>
        <dbReference type="ChEBI" id="CHEBI:57623"/>
    </ligand>
</feature>
<keyword evidence="1 5" id="KW-0004">4Fe-4S</keyword>
<feature type="binding site" evidence="5">
    <location>
        <position position="12"/>
    </location>
    <ligand>
        <name>[4Fe-4S] cluster</name>
        <dbReference type="ChEBI" id="CHEBI:49883"/>
    </ligand>
</feature>
<feature type="binding site" evidence="5">
    <location>
        <position position="74"/>
    </location>
    <ligand>
        <name>dimethylallyl diphosphate</name>
        <dbReference type="ChEBI" id="CHEBI:57623"/>
    </ligand>
</feature>
<dbReference type="CDD" id="cd13944">
    <property type="entry name" value="lytB_ispH"/>
    <property type="match status" value="1"/>
</dbReference>
<comment type="catalytic activity">
    <reaction evidence="5">
        <text>dimethylallyl diphosphate + 2 oxidized [2Fe-2S]-[ferredoxin] + H2O = (2E)-4-hydroxy-3-methylbut-2-enyl diphosphate + 2 reduced [2Fe-2S]-[ferredoxin] + 2 H(+)</text>
        <dbReference type="Rhea" id="RHEA:24825"/>
        <dbReference type="Rhea" id="RHEA-COMP:10000"/>
        <dbReference type="Rhea" id="RHEA-COMP:10001"/>
        <dbReference type="ChEBI" id="CHEBI:15377"/>
        <dbReference type="ChEBI" id="CHEBI:15378"/>
        <dbReference type="ChEBI" id="CHEBI:33737"/>
        <dbReference type="ChEBI" id="CHEBI:33738"/>
        <dbReference type="ChEBI" id="CHEBI:57623"/>
        <dbReference type="ChEBI" id="CHEBI:128753"/>
        <dbReference type="EC" id="1.17.7.4"/>
    </reaction>
</comment>
<dbReference type="Pfam" id="PF02401">
    <property type="entry name" value="LYTB"/>
    <property type="match status" value="1"/>
</dbReference>
<dbReference type="GO" id="GO:0050992">
    <property type="term" value="P:dimethylallyl diphosphate biosynthetic process"/>
    <property type="evidence" value="ECO:0007669"/>
    <property type="project" value="UniProtKB-UniRule"/>
</dbReference>
<dbReference type="GO" id="GO:0046872">
    <property type="term" value="F:metal ion binding"/>
    <property type="evidence" value="ECO:0007669"/>
    <property type="project" value="UniProtKB-KW"/>
</dbReference>
<dbReference type="NCBIfam" id="NF002187">
    <property type="entry name" value="PRK01045.1-1"/>
    <property type="match status" value="1"/>
</dbReference>
<proteinExistence type="inferred from homology"/>
<keyword evidence="3 5" id="KW-0408">Iron</keyword>
<feature type="binding site" evidence="5">
    <location>
        <position position="225"/>
    </location>
    <ligand>
        <name>isopentenyl diphosphate</name>
        <dbReference type="ChEBI" id="CHEBI:128769"/>
    </ligand>
</feature>
<comment type="cofactor">
    <cofactor evidence="5">
        <name>[4Fe-4S] cluster</name>
        <dbReference type="ChEBI" id="CHEBI:49883"/>
    </cofactor>
    <text evidence="5">Binds 1 [4Fe-4S] cluster per subunit.</text>
</comment>
<feature type="binding site" evidence="5">
    <location>
        <position position="74"/>
    </location>
    <ligand>
        <name>(2E)-4-hydroxy-3-methylbut-2-enyl diphosphate</name>
        <dbReference type="ChEBI" id="CHEBI:128753"/>
    </ligand>
</feature>
<protein>
    <recommendedName>
        <fullName evidence="5">4-hydroxy-3-methylbut-2-enyl diphosphate reductase</fullName>
        <shortName evidence="5">HMBPP reductase</shortName>
        <ecNumber evidence="5">1.17.7.4</ecNumber>
    </recommendedName>
</protein>
<feature type="binding site" evidence="5">
    <location>
        <position position="195"/>
    </location>
    <ligand>
        <name>[4Fe-4S] cluster</name>
        <dbReference type="ChEBI" id="CHEBI:49883"/>
    </ligand>
</feature>
<name>A0A4Q1JQ24_9BACT</name>
<keyword evidence="5 6" id="KW-0560">Oxidoreductase</keyword>
<feature type="binding site" evidence="5">
    <location>
        <position position="40"/>
    </location>
    <ligand>
        <name>dimethylallyl diphosphate</name>
        <dbReference type="ChEBI" id="CHEBI:57623"/>
    </ligand>
</feature>
<feature type="binding site" evidence="5">
    <location>
        <position position="267"/>
    </location>
    <ligand>
        <name>isopentenyl diphosphate</name>
        <dbReference type="ChEBI" id="CHEBI:128769"/>
    </ligand>
</feature>
<evidence type="ECO:0000256" key="2">
    <source>
        <dbReference type="ARBA" id="ARBA00022723"/>
    </source>
</evidence>
<keyword evidence="5" id="KW-0414">Isoprene biosynthesis</keyword>
<dbReference type="UniPathway" id="UPA00059">
    <property type="reaction ID" value="UER00105"/>
</dbReference>
<organism evidence="6 7">
    <name type="scientific">Ancylomarina salipaludis</name>
    <dbReference type="NCBI Taxonomy" id="2501299"/>
    <lineage>
        <taxon>Bacteria</taxon>
        <taxon>Pseudomonadati</taxon>
        <taxon>Bacteroidota</taxon>
        <taxon>Bacteroidia</taxon>
        <taxon>Marinilabiliales</taxon>
        <taxon>Marinifilaceae</taxon>
        <taxon>Ancylomarina</taxon>
    </lineage>
</organism>
<evidence type="ECO:0000256" key="3">
    <source>
        <dbReference type="ARBA" id="ARBA00023004"/>
    </source>
</evidence>
<comment type="similarity">
    <text evidence="5">Belongs to the IspH family.</text>
</comment>
<dbReference type="EMBL" id="SAXA01000002">
    <property type="protein sequence ID" value="RXQ96566.1"/>
    <property type="molecule type" value="Genomic_DNA"/>
</dbReference>
<keyword evidence="4 5" id="KW-0411">Iron-sulfur</keyword>
<feature type="binding site" evidence="5">
    <location>
        <position position="267"/>
    </location>
    <ligand>
        <name>dimethylallyl diphosphate</name>
        <dbReference type="ChEBI" id="CHEBI:57623"/>
    </ligand>
</feature>
<feature type="binding site" evidence="5">
    <location>
        <position position="225"/>
    </location>
    <ligand>
        <name>(2E)-4-hydroxy-3-methylbut-2-enyl diphosphate</name>
        <dbReference type="ChEBI" id="CHEBI:128753"/>
    </ligand>
</feature>
<feature type="binding site" evidence="5">
    <location>
        <position position="224"/>
    </location>
    <ligand>
        <name>(2E)-4-hydroxy-3-methylbut-2-enyl diphosphate</name>
        <dbReference type="ChEBI" id="CHEBI:128753"/>
    </ligand>
</feature>
<evidence type="ECO:0000256" key="1">
    <source>
        <dbReference type="ARBA" id="ARBA00022485"/>
    </source>
</evidence>